<protein>
    <submittedName>
        <fullName evidence="2">ROK family protein</fullName>
    </submittedName>
</protein>
<dbReference type="InterPro" id="IPR000600">
    <property type="entry name" value="ROK"/>
</dbReference>
<keyword evidence="3" id="KW-1185">Reference proteome</keyword>
<dbReference type="Pfam" id="PF00480">
    <property type="entry name" value="ROK"/>
    <property type="match status" value="1"/>
</dbReference>
<name>A0A5A7S8S8_9NOCA</name>
<evidence type="ECO:0000313" key="3">
    <source>
        <dbReference type="Proteomes" id="UP000322244"/>
    </source>
</evidence>
<evidence type="ECO:0000313" key="2">
    <source>
        <dbReference type="EMBL" id="KAA0021609.1"/>
    </source>
</evidence>
<dbReference type="EMBL" id="VLNY01000008">
    <property type="protein sequence ID" value="KAA0021609.1"/>
    <property type="molecule type" value="Genomic_DNA"/>
</dbReference>
<dbReference type="Proteomes" id="UP000322244">
    <property type="component" value="Unassembled WGS sequence"/>
</dbReference>
<dbReference type="RefSeq" id="WP_149431476.1">
    <property type="nucleotide sequence ID" value="NZ_VLNY01000008.1"/>
</dbReference>
<dbReference type="InterPro" id="IPR043129">
    <property type="entry name" value="ATPase_NBD"/>
</dbReference>
<evidence type="ECO:0000256" key="1">
    <source>
        <dbReference type="ARBA" id="ARBA00006479"/>
    </source>
</evidence>
<organism evidence="2 3">
    <name type="scientific">Antrihabitans cavernicola</name>
    <dbReference type="NCBI Taxonomy" id="2495913"/>
    <lineage>
        <taxon>Bacteria</taxon>
        <taxon>Bacillati</taxon>
        <taxon>Actinomycetota</taxon>
        <taxon>Actinomycetes</taxon>
        <taxon>Mycobacteriales</taxon>
        <taxon>Nocardiaceae</taxon>
        <taxon>Antrihabitans</taxon>
    </lineage>
</organism>
<comment type="similarity">
    <text evidence="1">Belongs to the ROK (NagC/XylR) family.</text>
</comment>
<dbReference type="SUPFAM" id="SSF53067">
    <property type="entry name" value="Actin-like ATPase domain"/>
    <property type="match status" value="1"/>
</dbReference>
<sequence length="313" mass="31242">MTVDPDGTVVGVDLGGTKITAGLVLSGGRVVDEVTVATPARQGADAVVSAVVAVVQQVIDMNDRHPIGIGIGSAGVIGDRGEVLAATDHLLGWAGAPLAASVEKATGLRTLAINDVHAHALGEARHGAGRGMGVVLVVAAGTGLGGAVVVDGKTMIGSRHLAGHLGHVPAAEAGDLECACGGRGHLETVSSGPGLVTVYRRAGGIADDARQVVAAAESGDETARAAVHVSGRALGRAIGGWINMIDPDVVVVSGGLAQAGTIWWDALDRGARGELIPLASGCPILKSQLGSRASILGAASLFADTHRYQEQHS</sequence>
<dbReference type="Gene3D" id="3.30.420.40">
    <property type="match status" value="2"/>
</dbReference>
<dbReference type="AlphaFoldDB" id="A0A5A7S8S8"/>
<dbReference type="PANTHER" id="PTHR18964">
    <property type="entry name" value="ROK (REPRESSOR, ORF, KINASE) FAMILY"/>
    <property type="match status" value="1"/>
</dbReference>
<dbReference type="OrthoDB" id="3605644at2"/>
<gene>
    <name evidence="2" type="ORF">FOY51_17070</name>
</gene>
<proteinExistence type="inferred from homology"/>
<accession>A0A5A7S8S8</accession>
<comment type="caution">
    <text evidence="2">The sequence shown here is derived from an EMBL/GenBank/DDBJ whole genome shotgun (WGS) entry which is preliminary data.</text>
</comment>
<dbReference type="PANTHER" id="PTHR18964:SF149">
    <property type="entry name" value="BIFUNCTIONAL UDP-N-ACETYLGLUCOSAMINE 2-EPIMERASE_N-ACETYLMANNOSAMINE KINASE"/>
    <property type="match status" value="1"/>
</dbReference>
<reference evidence="2 3" key="1">
    <citation type="submission" date="2019-07" db="EMBL/GenBank/DDBJ databases">
        <title>Rhodococcus cavernicolus sp. nov., isolated from a cave.</title>
        <authorList>
            <person name="Lee S.D."/>
        </authorList>
    </citation>
    <scope>NUCLEOTIDE SEQUENCE [LARGE SCALE GENOMIC DNA]</scope>
    <source>
        <strain evidence="2 3">C1-24</strain>
    </source>
</reference>